<sequence>MAKLTIRGNTKPIVGNTEAYSLSVFDNVMTSNPFSFPHPKVKWDIYVQDRNGWRIAKGNIKEGENVTYKFTAKSLKYKALRIEVVRGKDKGELYIKPQEAEDPKIVSVELQDINSERLPKGKLLHYTDTVIAKAHCVGMFGYKVAFTLWEDDAIGKGHDPIVNMMNKINQVPLIGEVNHEGVAKVYFRLPAYTMAVQIANAGVARGDKSEGKTHEYYVTAEVVSKHILKASPNVNVANPAHIPAPPKKAEPVDNTPAHRKPPVAPEHNKPKPNKPKPQEETAKFPQTPAAKKQADPEGKILSVEFTDGTGKTLKKAKTGDTVSIKITSQGMRGKNVTIKIWEEDLSRYNDDLLYKESVTLAYDTSFINYIKLTKAMYDKSNDFGEGNEREYYIEVEHLKTSVTSQVIPISPSAEPVKVDPNDSPAIIKEPKQEKIKKEGKCFCNRDFTPDEFEKIIHGLRDSEPTVKKNIGYTLFGASNCKLKQEDKTIEKLRIELNKVFNTYEINTCIRKLHFLAQIYHETDRLKTTLEYDTNKKYKPYFGRGLMQLTWESNYIVYKDYSKIDCVKDYDSIANNFSYACDSAGWFWKQGKVLSVGKRWTGPPNPPTYVKIHKPDYPKKTISYKHGEKTIKYGTVDLGLIADDDKVDLISYLVNGGENGLVERRNYVVTLKSIFNYPQECINKKQIVAVKKEKEDDNEVTLHFVGQTAKENALSDKTKKILKEVGKVSGNYDIYITSTARSSYDQARIMYDNCKTDVNEQKRIYKAPGKKVIAVYEANIKKPKSEVVKLMENKINELGPSTVSKHLANPEVLNTFDVSYDNLSNKTKFWNEMEKRPELDAILNENRCYHIQIKQK</sequence>
<dbReference type="SUPFAM" id="SSF53955">
    <property type="entry name" value="Lysozyme-like"/>
    <property type="match status" value="1"/>
</dbReference>
<dbReference type="RefSeq" id="WP_115967965.1">
    <property type="nucleotide sequence ID" value="NZ_QNVT01000001.1"/>
</dbReference>
<organism evidence="2 3">
    <name type="scientific">Chryseobacterium pennae</name>
    <dbReference type="NCBI Taxonomy" id="2258962"/>
    <lineage>
        <taxon>Bacteria</taxon>
        <taxon>Pseudomonadati</taxon>
        <taxon>Bacteroidota</taxon>
        <taxon>Flavobacteriia</taxon>
        <taxon>Flavobacteriales</taxon>
        <taxon>Weeksellaceae</taxon>
        <taxon>Chryseobacterium group</taxon>
        <taxon>Chryseobacterium</taxon>
    </lineage>
</organism>
<accession>A0A3D9CEZ8</accession>
<dbReference type="Proteomes" id="UP000256686">
    <property type="component" value="Unassembled WGS sequence"/>
</dbReference>
<evidence type="ECO:0000313" key="3">
    <source>
        <dbReference type="Proteomes" id="UP000256686"/>
    </source>
</evidence>
<keyword evidence="3" id="KW-1185">Reference proteome</keyword>
<gene>
    <name evidence="2" type="ORF">DRF65_00505</name>
</gene>
<reference evidence="3" key="1">
    <citation type="submission" date="2018-06" db="EMBL/GenBank/DDBJ databases">
        <authorList>
            <person name="Lum Nde A."/>
            <person name="Hugo C."/>
        </authorList>
    </citation>
    <scope>NUCLEOTIDE SEQUENCE [LARGE SCALE GENOMIC DNA]</scope>
    <source>
        <strain evidence="3">1_F178</strain>
    </source>
</reference>
<feature type="region of interest" description="Disordered" evidence="1">
    <location>
        <begin position="236"/>
        <end position="303"/>
    </location>
</feature>
<evidence type="ECO:0008006" key="4">
    <source>
        <dbReference type="Google" id="ProtNLM"/>
    </source>
</evidence>
<protein>
    <recommendedName>
        <fullName evidence="4">Glycoside hydrolase family 19 catalytic domain-containing protein</fullName>
    </recommendedName>
</protein>
<name>A0A3D9CEZ8_9FLAO</name>
<proteinExistence type="predicted"/>
<dbReference type="Gene3D" id="1.10.530.10">
    <property type="match status" value="1"/>
</dbReference>
<dbReference type="InterPro" id="IPR023346">
    <property type="entry name" value="Lysozyme-like_dom_sf"/>
</dbReference>
<dbReference type="EMBL" id="QNVT01000001">
    <property type="protein sequence ID" value="REC64091.1"/>
    <property type="molecule type" value="Genomic_DNA"/>
</dbReference>
<evidence type="ECO:0000313" key="2">
    <source>
        <dbReference type="EMBL" id="REC64091.1"/>
    </source>
</evidence>
<dbReference type="AlphaFoldDB" id="A0A3D9CEZ8"/>
<comment type="caution">
    <text evidence="2">The sequence shown here is derived from an EMBL/GenBank/DDBJ whole genome shotgun (WGS) entry which is preliminary data.</text>
</comment>
<evidence type="ECO:0000256" key="1">
    <source>
        <dbReference type="SAM" id="MobiDB-lite"/>
    </source>
</evidence>